<dbReference type="SMART" id="SM00091">
    <property type="entry name" value="PAS"/>
    <property type="match status" value="1"/>
</dbReference>
<feature type="transmembrane region" description="Helical" evidence="10">
    <location>
        <begin position="74"/>
        <end position="94"/>
    </location>
</feature>
<dbReference type="InterPro" id="IPR003594">
    <property type="entry name" value="HATPase_dom"/>
</dbReference>
<name>A0A0L0WC44_GOTPU</name>
<dbReference type="RefSeq" id="WP_050354554.1">
    <property type="nucleotide sequence ID" value="NZ_LGSS01000004.1"/>
</dbReference>
<dbReference type="PANTHER" id="PTHR43547:SF2">
    <property type="entry name" value="HYBRID SIGNAL TRANSDUCTION HISTIDINE KINASE C"/>
    <property type="match status" value="1"/>
</dbReference>
<dbReference type="PROSITE" id="PS50109">
    <property type="entry name" value="HIS_KIN"/>
    <property type="match status" value="1"/>
</dbReference>
<feature type="transmembrane region" description="Helical" evidence="10">
    <location>
        <begin position="143"/>
        <end position="166"/>
    </location>
</feature>
<evidence type="ECO:0000256" key="2">
    <source>
        <dbReference type="ARBA" id="ARBA00012438"/>
    </source>
</evidence>
<dbReference type="SMART" id="SM00388">
    <property type="entry name" value="HisKA"/>
    <property type="match status" value="1"/>
</dbReference>
<dbReference type="SUPFAM" id="SSF55874">
    <property type="entry name" value="ATPase domain of HSP90 chaperone/DNA topoisomerase II/histidine kinase"/>
    <property type="match status" value="1"/>
</dbReference>
<dbReference type="STRING" id="1503.CLPU_4c00210"/>
<keyword evidence="7" id="KW-0067">ATP-binding</keyword>
<dbReference type="InterPro" id="IPR033425">
    <property type="entry name" value="MASE3"/>
</dbReference>
<protein>
    <recommendedName>
        <fullName evidence="2">histidine kinase</fullName>
        <ecNumber evidence="2">2.7.13.3</ecNumber>
    </recommendedName>
</protein>
<feature type="transmembrane region" description="Helical" evidence="10">
    <location>
        <begin position="109"/>
        <end position="131"/>
    </location>
</feature>
<evidence type="ECO:0000256" key="3">
    <source>
        <dbReference type="ARBA" id="ARBA00022553"/>
    </source>
</evidence>
<evidence type="ECO:0000256" key="5">
    <source>
        <dbReference type="ARBA" id="ARBA00022741"/>
    </source>
</evidence>
<evidence type="ECO:0000313" key="12">
    <source>
        <dbReference type="EMBL" id="KNF08975.1"/>
    </source>
</evidence>
<dbReference type="InterPro" id="IPR000014">
    <property type="entry name" value="PAS"/>
</dbReference>
<keyword evidence="10" id="KW-0812">Transmembrane</keyword>
<evidence type="ECO:0000256" key="4">
    <source>
        <dbReference type="ARBA" id="ARBA00022679"/>
    </source>
</evidence>
<dbReference type="InterPro" id="IPR005467">
    <property type="entry name" value="His_kinase_dom"/>
</dbReference>
<dbReference type="Pfam" id="PF17159">
    <property type="entry name" value="MASE3"/>
    <property type="match status" value="1"/>
</dbReference>
<evidence type="ECO:0000256" key="1">
    <source>
        <dbReference type="ARBA" id="ARBA00000085"/>
    </source>
</evidence>
<dbReference type="EMBL" id="LGSS01000004">
    <property type="protein sequence ID" value="KNF08975.1"/>
    <property type="molecule type" value="Genomic_DNA"/>
</dbReference>
<dbReference type="Gene3D" id="1.10.287.130">
    <property type="match status" value="1"/>
</dbReference>
<dbReference type="EC" id="2.7.13.3" evidence="2"/>
<dbReference type="AlphaFoldDB" id="A0A0L0WC44"/>
<feature type="transmembrane region" description="Helical" evidence="10">
    <location>
        <begin position="207"/>
        <end position="227"/>
    </location>
</feature>
<evidence type="ECO:0000313" key="13">
    <source>
        <dbReference type="Proteomes" id="UP000037267"/>
    </source>
</evidence>
<evidence type="ECO:0000256" key="8">
    <source>
        <dbReference type="ARBA" id="ARBA00023012"/>
    </source>
</evidence>
<proteinExistence type="predicted"/>
<dbReference type="InterPro" id="IPR035965">
    <property type="entry name" value="PAS-like_dom_sf"/>
</dbReference>
<sequence>MRLNDILSWININIRKAFNIKNTLLILGITMICTLVYSYNKLLFHFLSESYTVLIGFLMLVVATNVSEASENGFFSFLAIGFGYVGAINLLHVINYEGINIISKSSLNISIQLGAISTYIQAISMAIAFKFINKKVDCRKITYIYMTAITVITLVTYTLDISPAFYLEGYGQTVLNHWINIFSCLIFIFPTYLLYKHKNELDFEKDNYTVILSMIFTVLSRVFLIFYIDPNGIIAFLAHVCRVLSFYFLYKSIMKLVLREPYNILFKGLNDRTCKLEEINKELNIKNNQLETTRDRLEKSKERYKQLVKSLPDSILIRCGEEIVFVNNATVNLLNAKNRSEIIGNSMFSIIHDKYIDEFKENFITVENKKQRFLNLELMTLDGNRLDTEICEIETVFENKLCNLMVIRNMSERKKFYELKAELDQKIESEKIRTEFFANLSHELRTPINVIYSALQLEDIYIKKNDISGIEKYNEIVKQNCYRLLRMCNNLIDITKIDTGLFKPCMKHHNIVYIVESIVSSVSFYVKSKNIDIVFDTSVEESYVLCDPNLIERIILNLLSNAVKYGKENGNISVDIYDRDNEVILNVKDDGIGIPDDEQDTIFERFSQVDKSLRRKCEGSGLGLSLVKSLVELQNGNISLKSKIGEGSEFMITFPKTDYYDEVCATTDELVEENKIIESVNIEFSDIYLY</sequence>
<dbReference type="CDD" id="cd00130">
    <property type="entry name" value="PAS"/>
    <property type="match status" value="1"/>
</dbReference>
<organism evidence="12 13">
    <name type="scientific">Gottschalkia purinilytica</name>
    <name type="common">Clostridium purinilyticum</name>
    <dbReference type="NCBI Taxonomy" id="1503"/>
    <lineage>
        <taxon>Bacteria</taxon>
        <taxon>Bacillati</taxon>
        <taxon>Bacillota</taxon>
        <taxon>Tissierellia</taxon>
        <taxon>Tissierellales</taxon>
        <taxon>Gottschalkiaceae</taxon>
        <taxon>Gottschalkia</taxon>
    </lineage>
</organism>
<dbReference type="InterPro" id="IPR036097">
    <property type="entry name" value="HisK_dim/P_sf"/>
</dbReference>
<keyword evidence="3" id="KW-0597">Phosphoprotein</keyword>
<keyword evidence="13" id="KW-1185">Reference proteome</keyword>
<keyword evidence="10" id="KW-0472">Membrane</keyword>
<dbReference type="Gene3D" id="3.30.450.20">
    <property type="entry name" value="PAS domain"/>
    <property type="match status" value="1"/>
</dbReference>
<keyword evidence="5" id="KW-0547">Nucleotide-binding</keyword>
<keyword evidence="4 12" id="KW-0808">Transferase</keyword>
<feature type="transmembrane region" description="Helical" evidence="10">
    <location>
        <begin position="20"/>
        <end position="37"/>
    </location>
</feature>
<dbReference type="OrthoDB" id="9813151at2"/>
<dbReference type="PRINTS" id="PR00344">
    <property type="entry name" value="BCTRLSENSOR"/>
</dbReference>
<gene>
    <name evidence="12" type="primary">resE</name>
    <name evidence="12" type="ORF">CLPU_4c00210</name>
</gene>
<dbReference type="Gene3D" id="3.30.565.10">
    <property type="entry name" value="Histidine kinase-like ATPase, C-terminal domain"/>
    <property type="match status" value="1"/>
</dbReference>
<dbReference type="InterPro" id="IPR036890">
    <property type="entry name" value="HATPase_C_sf"/>
</dbReference>
<evidence type="ECO:0000256" key="7">
    <source>
        <dbReference type="ARBA" id="ARBA00022840"/>
    </source>
</evidence>
<dbReference type="GO" id="GO:0000155">
    <property type="term" value="F:phosphorelay sensor kinase activity"/>
    <property type="evidence" value="ECO:0007669"/>
    <property type="project" value="InterPro"/>
</dbReference>
<dbReference type="PATRIC" id="fig|1503.3.peg.2242"/>
<dbReference type="FunFam" id="3.30.565.10:FF:000037">
    <property type="entry name" value="Hybrid sensor histidine kinase/response regulator"/>
    <property type="match status" value="1"/>
</dbReference>
<evidence type="ECO:0000259" key="11">
    <source>
        <dbReference type="PROSITE" id="PS50109"/>
    </source>
</evidence>
<keyword evidence="6 12" id="KW-0418">Kinase</keyword>
<keyword evidence="9" id="KW-0175">Coiled coil</keyword>
<feature type="transmembrane region" description="Helical" evidence="10">
    <location>
        <begin position="178"/>
        <end position="195"/>
    </location>
</feature>
<evidence type="ECO:0000256" key="9">
    <source>
        <dbReference type="SAM" id="Coils"/>
    </source>
</evidence>
<dbReference type="Pfam" id="PF00512">
    <property type="entry name" value="HisKA"/>
    <property type="match status" value="1"/>
</dbReference>
<keyword evidence="8" id="KW-0902">Two-component regulatory system</keyword>
<reference evidence="13" key="1">
    <citation type="submission" date="2015-07" db="EMBL/GenBank/DDBJ databases">
        <title>Draft genome sequence of the purine-degrading Gottschalkia purinilyticum DSM 1384 (formerly Clostridium purinilyticum).</title>
        <authorList>
            <person name="Poehlein A."/>
            <person name="Schiel-Bengelsdorf B."/>
            <person name="Bengelsdorf F.R."/>
            <person name="Daniel R."/>
            <person name="Duerre P."/>
        </authorList>
    </citation>
    <scope>NUCLEOTIDE SEQUENCE [LARGE SCALE GENOMIC DNA]</scope>
    <source>
        <strain evidence="13">DSM 1384</strain>
    </source>
</reference>
<dbReference type="GO" id="GO:0005524">
    <property type="term" value="F:ATP binding"/>
    <property type="evidence" value="ECO:0007669"/>
    <property type="project" value="UniProtKB-KW"/>
</dbReference>
<evidence type="ECO:0000256" key="10">
    <source>
        <dbReference type="SAM" id="Phobius"/>
    </source>
</evidence>
<keyword evidence="10" id="KW-1133">Transmembrane helix</keyword>
<dbReference type="InterPro" id="IPR004358">
    <property type="entry name" value="Sig_transdc_His_kin-like_C"/>
</dbReference>
<evidence type="ECO:0000256" key="6">
    <source>
        <dbReference type="ARBA" id="ARBA00022777"/>
    </source>
</evidence>
<dbReference type="SUPFAM" id="SSF55785">
    <property type="entry name" value="PYP-like sensor domain (PAS domain)"/>
    <property type="match status" value="1"/>
</dbReference>
<accession>A0A0L0WC44</accession>
<feature type="coiled-coil region" evidence="9">
    <location>
        <begin position="276"/>
        <end position="310"/>
    </location>
</feature>
<dbReference type="SUPFAM" id="SSF47384">
    <property type="entry name" value="Homodimeric domain of signal transducing histidine kinase"/>
    <property type="match status" value="1"/>
</dbReference>
<dbReference type="Proteomes" id="UP000037267">
    <property type="component" value="Unassembled WGS sequence"/>
</dbReference>
<comment type="caution">
    <text evidence="12">The sequence shown here is derived from an EMBL/GenBank/DDBJ whole genome shotgun (WGS) entry which is preliminary data.</text>
</comment>
<dbReference type="CDD" id="cd00082">
    <property type="entry name" value="HisKA"/>
    <property type="match status" value="1"/>
</dbReference>
<dbReference type="SMART" id="SM00387">
    <property type="entry name" value="HATPase_c"/>
    <property type="match status" value="1"/>
</dbReference>
<feature type="domain" description="Histidine kinase" evidence="11">
    <location>
        <begin position="439"/>
        <end position="658"/>
    </location>
</feature>
<dbReference type="InterPro" id="IPR003661">
    <property type="entry name" value="HisK_dim/P_dom"/>
</dbReference>
<feature type="transmembrane region" description="Helical" evidence="10">
    <location>
        <begin position="43"/>
        <end position="62"/>
    </location>
</feature>
<dbReference type="PANTHER" id="PTHR43547">
    <property type="entry name" value="TWO-COMPONENT HISTIDINE KINASE"/>
    <property type="match status" value="1"/>
</dbReference>
<comment type="catalytic activity">
    <reaction evidence="1">
        <text>ATP + protein L-histidine = ADP + protein N-phospho-L-histidine.</text>
        <dbReference type="EC" id="2.7.13.3"/>
    </reaction>
</comment>
<dbReference type="Pfam" id="PF02518">
    <property type="entry name" value="HATPase_c"/>
    <property type="match status" value="1"/>
</dbReference>